<evidence type="ECO:0000313" key="2">
    <source>
        <dbReference type="EMBL" id="MVT07146.1"/>
    </source>
</evidence>
<evidence type="ECO:0000313" key="3">
    <source>
        <dbReference type="Proteomes" id="UP000461730"/>
    </source>
</evidence>
<organism evidence="2 3">
    <name type="scientific">Chitinophaga tropicalis</name>
    <dbReference type="NCBI Taxonomy" id="2683588"/>
    <lineage>
        <taxon>Bacteria</taxon>
        <taxon>Pseudomonadati</taxon>
        <taxon>Bacteroidota</taxon>
        <taxon>Chitinophagia</taxon>
        <taxon>Chitinophagales</taxon>
        <taxon>Chitinophagaceae</taxon>
        <taxon>Chitinophaga</taxon>
    </lineage>
</organism>
<keyword evidence="1" id="KW-1133">Transmembrane helix</keyword>
<feature type="transmembrane region" description="Helical" evidence="1">
    <location>
        <begin position="55"/>
        <end position="75"/>
    </location>
</feature>
<evidence type="ECO:0000256" key="1">
    <source>
        <dbReference type="SAM" id="Phobius"/>
    </source>
</evidence>
<keyword evidence="1" id="KW-0472">Membrane</keyword>
<sequence length="112" mass="12934">MQQETRNQKISKIAAKTAIRIFIIILFFGLLPFIAGNQEWDQRIAGAHLIIPSKWTLIAPAILFLGFLTLTIICLKTKYRMPDVNWLLVFNTLILLIYLGMLYSRIFKVLLP</sequence>
<keyword evidence="1" id="KW-0812">Transmembrane</keyword>
<evidence type="ECO:0008006" key="4">
    <source>
        <dbReference type="Google" id="ProtNLM"/>
    </source>
</evidence>
<gene>
    <name evidence="2" type="ORF">GO493_02650</name>
</gene>
<name>A0A7K1TYK9_9BACT</name>
<dbReference type="RefSeq" id="WP_157304557.1">
    <property type="nucleotide sequence ID" value="NZ_WRXN01000001.1"/>
</dbReference>
<protein>
    <recommendedName>
        <fullName evidence="4">DUF1648 domain-containing protein</fullName>
    </recommendedName>
</protein>
<comment type="caution">
    <text evidence="2">The sequence shown here is derived from an EMBL/GenBank/DDBJ whole genome shotgun (WGS) entry which is preliminary data.</text>
</comment>
<keyword evidence="3" id="KW-1185">Reference proteome</keyword>
<feature type="transmembrane region" description="Helical" evidence="1">
    <location>
        <begin position="18"/>
        <end position="35"/>
    </location>
</feature>
<feature type="transmembrane region" description="Helical" evidence="1">
    <location>
        <begin position="87"/>
        <end position="106"/>
    </location>
</feature>
<dbReference type="Proteomes" id="UP000461730">
    <property type="component" value="Unassembled WGS sequence"/>
</dbReference>
<dbReference type="AlphaFoldDB" id="A0A7K1TYK9"/>
<accession>A0A7K1TYK9</accession>
<reference evidence="2 3" key="1">
    <citation type="submission" date="2019-12" db="EMBL/GenBank/DDBJ databases">
        <title>Chitinophaga sp. strain ysch24 (GDMCC 1.1355), whole genome shotgun sequence.</title>
        <authorList>
            <person name="Zhang X."/>
        </authorList>
    </citation>
    <scope>NUCLEOTIDE SEQUENCE [LARGE SCALE GENOMIC DNA]</scope>
    <source>
        <strain evidence="3">ysch24</strain>
    </source>
</reference>
<dbReference type="EMBL" id="WRXN01000001">
    <property type="protein sequence ID" value="MVT07146.1"/>
    <property type="molecule type" value="Genomic_DNA"/>
</dbReference>
<proteinExistence type="predicted"/>